<name>A0ABS8D217_9NEIS</name>
<dbReference type="Pfam" id="PF00535">
    <property type="entry name" value="Glycos_transf_2"/>
    <property type="match status" value="3"/>
</dbReference>
<sequence>MISVIIPAFNYAHFLPDAINSVLSQGVSDIEIIVCDDCSSDNTEFVVKELQSNHPDKIRYIRHSENMGAIPNINFGIRQGSGEYILLLGADDLLCTDVLKDLLFVLDSKKEIDFVYGKYNFLDANGIVHPLQHPGWFTESYFGTRDEFPDLLSSDCYINIGTTLFRRSLFLYSDFFDVSLNVVSEEKFFRATDWDLELRLSLEGKKSAFLNKTISLFRVHSSQASSGDKYFLSGLAILEHGKLIERYVVEENFNRLQGHIERIKKLFISKYEGFKLHHKTDQSRYEMVENFAGCIISKLDEAHEAILSKYKDFSVSGHLDVSVIIPTKNRPGLLANALESLLFQNFKNFEVVIHNDGGCDISDLINFYGQKLKIVYIKSNESGGAASSRNKALKVAHGDIITYLDDDDIYLDNHLELVVNAFKKTDALFVYTGAEYSIQERKQGRLVELARENIFENFEFSRDRLLANNFIPTPTWAHKKSLLQYVSGFNESLPILEDWDFLLNASKFTEFKSIREVSVEIRSDRSRDDHTLRSYDDKFIQYHEEIYRLHPTSNPEVLKARKRFLADLERKQKGLSPVSYDYEQWVEALCTTELTAQIHAERMMLRWPSRYQFNLLMVVGEDDFDLLSKTIDSLCEQLYKHWRLIVVSDQPIPDASFEDNETLGWLTIDSLDAMDVANALNGIIEAIPADWATLIEPGTKLDSTTLLKVGDRLLLNPTACIIYTDHDEYTPEDVRVNPAFKPDFNYDLLRSEDYIGNSIFFRTEQLALAGGFQPYQGAQNYEATFRVVEMFGKDSVSHVPFPLMTLPISSTKDHTRIAASQVAIESHLARLGIKAEVASGYIDGTYQVFYRHELKPMVSIIIPNKNKLEFLAPCIDSLFEKTDYTNFEVIIVDNRSTDPDLFEYYDALLKRYPGQVQIINYDAPFNFAHQCNIGADLAKGEYLLMLNNDMEIIQPQWLDRMLEHALREEVGVVGAKLMYPETAKLQHAGVVLGCGHPEGLAHHMHLKIPMEKDVMLNRTKVVQNYCAVTAACLMIQKGLYSSIGGMDAENFSILFNDVDLCLRVSQLGKSVVWTPFASLIHHAHKSLDTKHDDETYLYLQKKTNQERKNFSNKWLSLIANDPNYHPLLSKVNVGDQWDTAFVVPWDNIPDSRPKMMALPLSGGSGEYRIQMPLRVLEKAALAQHQAYVSNSHPRLPMLSEMARNNPDVFIIQNALASDYEKMLAIYGEYLPSLFRVQMLDDLLSDIPKDSSMHRHFQKHWKDAKSRLRNTLKHCDRLIVSTQPLKDFAKDMIEDIIVMPNMLEKSVWGTLVSKRKTSKKPRVGWVGAQQHGGDLALIFDVVKATASEVDWVFQGMCPEEIRPYVKEWNTDWLPINKYPEAIAKLNLDLAIAPLEVNPFNEAKSNLRLLEYGALGWPVICTDIYPYQENNAPVCRVPNEVDAWISAIKEHIADLTATAKKGDQLKVWVHKHYMIEDHAQEWLAALTPRTKKKC</sequence>
<dbReference type="GO" id="GO:0016757">
    <property type="term" value="F:glycosyltransferase activity"/>
    <property type="evidence" value="ECO:0007669"/>
    <property type="project" value="UniProtKB-KW"/>
</dbReference>
<keyword evidence="2" id="KW-0328">Glycosyltransferase</keyword>
<evidence type="ECO:0000313" key="3">
    <source>
        <dbReference type="Proteomes" id="UP001165395"/>
    </source>
</evidence>
<keyword evidence="3" id="KW-1185">Reference proteome</keyword>
<proteinExistence type="predicted"/>
<keyword evidence="2" id="KW-0808">Transferase</keyword>
<evidence type="ECO:0000313" key="2">
    <source>
        <dbReference type="EMBL" id="MCB6182237.1"/>
    </source>
</evidence>
<dbReference type="Gene3D" id="3.40.50.2000">
    <property type="entry name" value="Glycogen Phosphorylase B"/>
    <property type="match status" value="1"/>
</dbReference>
<dbReference type="InterPro" id="IPR001173">
    <property type="entry name" value="Glyco_trans_2-like"/>
</dbReference>
<comment type="caution">
    <text evidence="2">The sequence shown here is derived from an EMBL/GenBank/DDBJ whole genome shotgun (WGS) entry which is preliminary data.</text>
</comment>
<dbReference type="CDD" id="cd04186">
    <property type="entry name" value="GT_2_like_c"/>
    <property type="match status" value="1"/>
</dbReference>
<protein>
    <submittedName>
        <fullName evidence="2">Glycosyltransferase</fullName>
        <ecNumber evidence="2">2.4.-.-</ecNumber>
    </submittedName>
</protein>
<dbReference type="InterPro" id="IPR029044">
    <property type="entry name" value="Nucleotide-diphossugar_trans"/>
</dbReference>
<dbReference type="InterPro" id="IPR050834">
    <property type="entry name" value="Glycosyltransf_2"/>
</dbReference>
<feature type="domain" description="Glycosyltransferase 2-like" evidence="1">
    <location>
        <begin position="3"/>
        <end position="168"/>
    </location>
</feature>
<dbReference type="PANTHER" id="PTHR43685">
    <property type="entry name" value="GLYCOSYLTRANSFERASE"/>
    <property type="match status" value="1"/>
</dbReference>
<dbReference type="SUPFAM" id="SSF53448">
    <property type="entry name" value="Nucleotide-diphospho-sugar transferases"/>
    <property type="match status" value="4"/>
</dbReference>
<dbReference type="EC" id="2.4.-.-" evidence="2"/>
<dbReference type="SUPFAM" id="SSF53756">
    <property type="entry name" value="UDP-Glycosyltransferase/glycogen phosphorylase"/>
    <property type="match status" value="1"/>
</dbReference>
<feature type="domain" description="Glycosyltransferase 2-like" evidence="1">
    <location>
        <begin position="322"/>
        <end position="480"/>
    </location>
</feature>
<dbReference type="RefSeq" id="WP_227177780.1">
    <property type="nucleotide sequence ID" value="NZ_JAJBZT010000001.1"/>
</dbReference>
<organism evidence="2 3">
    <name type="scientific">Leeia speluncae</name>
    <dbReference type="NCBI Taxonomy" id="2884804"/>
    <lineage>
        <taxon>Bacteria</taxon>
        <taxon>Pseudomonadati</taxon>
        <taxon>Pseudomonadota</taxon>
        <taxon>Betaproteobacteria</taxon>
        <taxon>Neisseriales</taxon>
        <taxon>Leeiaceae</taxon>
        <taxon>Leeia</taxon>
    </lineage>
</organism>
<dbReference type="EMBL" id="JAJBZT010000001">
    <property type="protein sequence ID" value="MCB6182237.1"/>
    <property type="molecule type" value="Genomic_DNA"/>
</dbReference>
<dbReference type="Proteomes" id="UP001165395">
    <property type="component" value="Unassembled WGS sequence"/>
</dbReference>
<evidence type="ECO:0000259" key="1">
    <source>
        <dbReference type="Pfam" id="PF00535"/>
    </source>
</evidence>
<feature type="domain" description="Glycosyltransferase 2-like" evidence="1">
    <location>
        <begin position="859"/>
        <end position="979"/>
    </location>
</feature>
<accession>A0ABS8D217</accession>
<dbReference type="Gene3D" id="3.90.550.10">
    <property type="entry name" value="Spore Coat Polysaccharide Biosynthesis Protein SpsA, Chain A"/>
    <property type="match status" value="4"/>
</dbReference>
<gene>
    <name evidence="2" type="ORF">LIN78_01530</name>
</gene>
<reference evidence="2" key="1">
    <citation type="submission" date="2021-10" db="EMBL/GenBank/DDBJ databases">
        <title>The complete genome sequence of Leeia sp. TBRC 13508.</title>
        <authorList>
            <person name="Charoenyingcharoen P."/>
            <person name="Yukphan P."/>
        </authorList>
    </citation>
    <scope>NUCLEOTIDE SEQUENCE</scope>
    <source>
        <strain evidence="2">TBRC 13508</strain>
    </source>
</reference>
<dbReference type="PANTHER" id="PTHR43685:SF2">
    <property type="entry name" value="GLYCOSYLTRANSFERASE 2-LIKE DOMAIN-CONTAINING PROTEIN"/>
    <property type="match status" value="1"/>
</dbReference>